<name>A0A3S8ILA9_9EUCA</name>
<gene>
    <name evidence="2" type="primary">ATP8</name>
</gene>
<keyword evidence="1" id="KW-0812">Transmembrane</keyword>
<accession>A0A3S8ILA9</accession>
<dbReference type="AlphaFoldDB" id="A0A3S8ILA9"/>
<keyword evidence="1" id="KW-0472">Membrane</keyword>
<keyword evidence="2" id="KW-0496">Mitochondrion</keyword>
<dbReference type="EMBL" id="MK189500">
    <property type="protein sequence ID" value="AZH80536.1"/>
    <property type="molecule type" value="Genomic_DNA"/>
</dbReference>
<organism evidence="2">
    <name type="scientific">Caridina cf. multidentata VDM-2018</name>
    <dbReference type="NCBI Taxonomy" id="2493616"/>
    <lineage>
        <taxon>Eukaryota</taxon>
        <taxon>Metazoa</taxon>
        <taxon>Ecdysozoa</taxon>
        <taxon>Arthropoda</taxon>
        <taxon>Crustacea</taxon>
        <taxon>Multicrustacea</taxon>
        <taxon>Malacostraca</taxon>
        <taxon>Eumalacostraca</taxon>
        <taxon>Eucarida</taxon>
        <taxon>Decapoda</taxon>
        <taxon>Pleocyemata</taxon>
        <taxon>Caridea</taxon>
        <taxon>Atyoidea</taxon>
        <taxon>Atyidae</taxon>
        <taxon>Caridina</taxon>
    </lineage>
</organism>
<evidence type="ECO:0000313" key="2">
    <source>
        <dbReference type="EMBL" id="AZH80536.1"/>
    </source>
</evidence>
<reference evidence="2" key="1">
    <citation type="journal article" date="2018" name="Mol. Phylogenet. Evol.">
        <title>The complex study of complexes: The first well-supported phylogeny of two species complexes within genus Caridina (Decapoda: Caridea: Atyidae) sheds light on evolution, biogeography, and habitat.</title>
        <authorList>
            <person name="De Mazancourt V."/>
            <person name="Klotz W."/>
            <person name="Marquet G."/>
            <person name="Mos B."/>
            <person name="Rogers D.C."/>
            <person name="Keith P."/>
        </authorList>
    </citation>
    <scope>NUCLEOTIDE SEQUENCE</scope>
    <source>
        <strain evidence="2">CA1053</strain>
    </source>
</reference>
<geneLocation type="mitochondrion" evidence="2"/>
<reference evidence="2" key="2">
    <citation type="submission" date="2018-11" db="EMBL/GenBank/DDBJ databases">
        <authorList>
            <person name="de Mazancourt V."/>
            <person name="Klotz W."/>
            <person name="Marquet G."/>
            <person name="Mos B."/>
            <person name="Rogers D.C."/>
            <person name="Keith P."/>
        </authorList>
    </citation>
    <scope>NUCLEOTIDE SEQUENCE</scope>
    <source>
        <strain evidence="2">CA1053</strain>
    </source>
</reference>
<feature type="transmembrane region" description="Helical" evidence="1">
    <location>
        <begin position="6"/>
        <end position="27"/>
    </location>
</feature>
<evidence type="ECO:0000256" key="1">
    <source>
        <dbReference type="SAM" id="Phobius"/>
    </source>
</evidence>
<sequence length="49" mass="5947">MAPLFWLNLFLFFSAIYILFLISNYFLKMPEKAQTTAKVFTPNKLNWKW</sequence>
<keyword evidence="1" id="KW-1133">Transmembrane helix</keyword>
<proteinExistence type="predicted"/>
<protein>
    <submittedName>
        <fullName evidence="2">ATP synthase Fo subunit 8</fullName>
    </submittedName>
</protein>